<evidence type="ECO:0000259" key="8">
    <source>
        <dbReference type="SMART" id="SM00864"/>
    </source>
</evidence>
<evidence type="ECO:0000256" key="1">
    <source>
        <dbReference type="ARBA" id="ARBA00009690"/>
    </source>
</evidence>
<evidence type="ECO:0000256" key="5">
    <source>
        <dbReference type="NCBIfam" id="TIGR00065"/>
    </source>
</evidence>
<dbReference type="Gene3D" id="3.30.1330.20">
    <property type="entry name" value="Tubulin/FtsZ, C-terminal domain"/>
    <property type="match status" value="1"/>
</dbReference>
<dbReference type="PROSITE" id="PS01134">
    <property type="entry name" value="FTSZ_1"/>
    <property type="match status" value="1"/>
</dbReference>
<dbReference type="SUPFAM" id="SSF52490">
    <property type="entry name" value="Tubulin nucleotide-binding domain-like"/>
    <property type="match status" value="1"/>
</dbReference>
<feature type="binding site" evidence="4">
    <location>
        <begin position="26"/>
        <end position="30"/>
    </location>
    <ligand>
        <name>GTP</name>
        <dbReference type="ChEBI" id="CHEBI:37565"/>
    </ligand>
</feature>
<dbReference type="NCBIfam" id="TIGR00065">
    <property type="entry name" value="ftsZ"/>
    <property type="match status" value="1"/>
</dbReference>
<keyword evidence="4" id="KW-0963">Cytoplasm</keyword>
<dbReference type="PANTHER" id="PTHR30314:SF3">
    <property type="entry name" value="MITOCHONDRIAL DIVISION PROTEIN FSZA"/>
    <property type="match status" value="1"/>
</dbReference>
<feature type="domain" description="Tubulin/FtsZ GTPase" evidence="8">
    <location>
        <begin position="18"/>
        <end position="210"/>
    </location>
</feature>
<proteinExistence type="inferred from homology"/>
<keyword evidence="4 6" id="KW-0131">Cell cycle</keyword>
<protein>
    <recommendedName>
        <fullName evidence="4 5">Cell division protein FtsZ</fullName>
    </recommendedName>
</protein>
<feature type="binding site" evidence="4">
    <location>
        <begin position="113"/>
        <end position="115"/>
    </location>
    <ligand>
        <name>GTP</name>
        <dbReference type="ChEBI" id="CHEBI:37565"/>
    </ligand>
</feature>
<dbReference type="InterPro" id="IPR037103">
    <property type="entry name" value="Tubulin/FtsZ-like_C"/>
</dbReference>
<dbReference type="PRINTS" id="PR00423">
    <property type="entry name" value="CELLDVISFTSZ"/>
</dbReference>
<evidence type="ECO:0000313" key="10">
    <source>
        <dbReference type="EMBL" id="MBO1080802.1"/>
    </source>
</evidence>
<feature type="compositionally biased region" description="Low complexity" evidence="7">
    <location>
        <begin position="398"/>
        <end position="427"/>
    </location>
</feature>
<keyword evidence="4 6" id="KW-0132">Cell division</keyword>
<comment type="subunit">
    <text evidence="4">Homodimer. Polymerizes to form a dynamic ring structure in a strictly GTP-dependent manner. Interacts directly with several other division proteins.</text>
</comment>
<comment type="function">
    <text evidence="4 6">Essential cell division protein that forms a contractile ring structure (Z ring) at the future cell division site. The regulation of the ring assembly controls the timing and the location of cell division. One of the functions of the FtsZ ring is to recruit other cell division proteins to the septum to produce a new cell wall between the dividing cells. Binds GTP and shows GTPase activity.</text>
</comment>
<dbReference type="InterPro" id="IPR020805">
    <property type="entry name" value="Cell_div_FtsZ_CS"/>
</dbReference>
<keyword evidence="11" id="KW-1185">Reference proteome</keyword>
<evidence type="ECO:0000256" key="6">
    <source>
        <dbReference type="RuleBase" id="RU000631"/>
    </source>
</evidence>
<evidence type="ECO:0000256" key="2">
    <source>
        <dbReference type="ARBA" id="ARBA00022741"/>
    </source>
</evidence>
<reference evidence="10 11" key="1">
    <citation type="submission" date="2020-09" db="EMBL/GenBank/DDBJ databases">
        <title>Roseomonas.</title>
        <authorList>
            <person name="Zhu W."/>
        </authorList>
    </citation>
    <scope>NUCLEOTIDE SEQUENCE [LARGE SCALE GENOMIC DNA]</scope>
    <source>
        <strain evidence="10 11">573</strain>
    </source>
</reference>
<feature type="domain" description="Tubulin/FtsZ 2-layer sandwich" evidence="9">
    <location>
        <begin position="212"/>
        <end position="330"/>
    </location>
</feature>
<evidence type="ECO:0000256" key="4">
    <source>
        <dbReference type="HAMAP-Rule" id="MF_00909"/>
    </source>
</evidence>
<dbReference type="InterPro" id="IPR036525">
    <property type="entry name" value="Tubulin/FtsZ_GTPase_sf"/>
</dbReference>
<feature type="binding site" evidence="4">
    <location>
        <position position="144"/>
    </location>
    <ligand>
        <name>GTP</name>
        <dbReference type="ChEBI" id="CHEBI:37565"/>
    </ligand>
</feature>
<feature type="compositionally biased region" description="Low complexity" evidence="7">
    <location>
        <begin position="365"/>
        <end position="374"/>
    </location>
</feature>
<dbReference type="RefSeq" id="WP_207418978.1">
    <property type="nucleotide sequence ID" value="NZ_CP061177.1"/>
</dbReference>
<feature type="binding site" evidence="4">
    <location>
        <position position="148"/>
    </location>
    <ligand>
        <name>GTP</name>
        <dbReference type="ChEBI" id="CHEBI:37565"/>
    </ligand>
</feature>
<dbReference type="Gene3D" id="3.40.50.1440">
    <property type="entry name" value="Tubulin/FtsZ, GTPase domain"/>
    <property type="match status" value="1"/>
</dbReference>
<dbReference type="SMART" id="SM00864">
    <property type="entry name" value="Tubulin"/>
    <property type="match status" value="1"/>
</dbReference>
<feature type="compositionally biased region" description="Low complexity" evidence="7">
    <location>
        <begin position="495"/>
        <end position="511"/>
    </location>
</feature>
<sequence length="538" mass="55417">MTLNLTIPRQQHTDFSPRITVVGVGGAGCNAVNNMIAMGLDGVEFLVANTDAQALVHSRAERRVQLGPHLTQGLGAGAKPEIGRAAAEEATEDLARHLEGMHMVFITAGMGGGTGTGAAPVIARMARERGILTLGVVTKPFDFEGPKRKRAADAGLDELQSYVDTLIVIPNQNLFRKANERTTFAEAFKMADDVLYMGVRGVTDLMVNPGLVNLDFADIRTVMAEMGKAMMGTGEGEGDERAVKAAEAAISNPLLEDTSMMGAKGVLINITGGYDMTLFEVDAAANRIRSEVDEDANIIFGSSVDEDMNGRIRVSVVATGIDAIVEAPVAEKPKLVAMGGGNGPAHAVSNSMIPQGMQAGQQPRGVPGAPVAPGTHRPAMPQNSQPSIAGPVRIGPTAGQPRRPAGMAAAAPAPAAQASGFAEAQTAYQEAPSADDMPAGIGTAPVESPVRPAPAPAARAASAPSPVSAPSGGGFNLFRKATGLMRRNLGTDSEAAPAPQAPRPAAAQPAPAARPAPQAPADDVNGLDIPTFLRRQSN</sequence>
<keyword evidence="4 6" id="KW-0717">Septation</keyword>
<dbReference type="Pfam" id="PF12327">
    <property type="entry name" value="FtsZ_C"/>
    <property type="match status" value="1"/>
</dbReference>
<comment type="similarity">
    <text evidence="1 4 6">Belongs to the FtsZ family.</text>
</comment>
<dbReference type="HAMAP" id="MF_00909">
    <property type="entry name" value="FtsZ"/>
    <property type="match status" value="1"/>
</dbReference>
<evidence type="ECO:0000259" key="9">
    <source>
        <dbReference type="SMART" id="SM00865"/>
    </source>
</evidence>
<dbReference type="InterPro" id="IPR008280">
    <property type="entry name" value="Tub_FtsZ_C"/>
</dbReference>
<evidence type="ECO:0000313" key="11">
    <source>
        <dbReference type="Proteomes" id="UP001518989"/>
    </source>
</evidence>
<dbReference type="PANTHER" id="PTHR30314">
    <property type="entry name" value="CELL DIVISION PROTEIN FTSZ-RELATED"/>
    <property type="match status" value="1"/>
</dbReference>
<dbReference type="InterPro" id="IPR018316">
    <property type="entry name" value="Tubulin/FtsZ_2-layer-sand-dom"/>
</dbReference>
<dbReference type="CDD" id="cd02201">
    <property type="entry name" value="FtsZ_type1"/>
    <property type="match status" value="1"/>
</dbReference>
<dbReference type="PROSITE" id="PS01135">
    <property type="entry name" value="FTSZ_2"/>
    <property type="match status" value="1"/>
</dbReference>
<dbReference type="EMBL" id="JACTNG010000010">
    <property type="protein sequence ID" value="MBO1080802.1"/>
    <property type="molecule type" value="Genomic_DNA"/>
</dbReference>
<feature type="binding site" evidence="4">
    <location>
        <position position="192"/>
    </location>
    <ligand>
        <name>GTP</name>
        <dbReference type="ChEBI" id="CHEBI:37565"/>
    </ligand>
</feature>
<evidence type="ECO:0000256" key="3">
    <source>
        <dbReference type="ARBA" id="ARBA00023134"/>
    </source>
</evidence>
<dbReference type="SUPFAM" id="SSF55307">
    <property type="entry name" value="Tubulin C-terminal domain-like"/>
    <property type="match status" value="1"/>
</dbReference>
<accession>A0ABS3KTK9</accession>
<comment type="caution">
    <text evidence="10">The sequence shown here is derived from an EMBL/GenBank/DDBJ whole genome shotgun (WGS) entry which is preliminary data.</text>
</comment>
<dbReference type="GO" id="GO:0051301">
    <property type="term" value="P:cell division"/>
    <property type="evidence" value="ECO:0007669"/>
    <property type="project" value="UniProtKB-KW"/>
</dbReference>
<feature type="compositionally biased region" description="Low complexity" evidence="7">
    <location>
        <begin position="444"/>
        <end position="470"/>
    </location>
</feature>
<dbReference type="InterPro" id="IPR000158">
    <property type="entry name" value="Cell_div_FtsZ"/>
</dbReference>
<dbReference type="InterPro" id="IPR003008">
    <property type="entry name" value="Tubulin_FtsZ_GTPase"/>
</dbReference>
<dbReference type="SMART" id="SM00865">
    <property type="entry name" value="Tubulin_C"/>
    <property type="match status" value="1"/>
</dbReference>
<keyword evidence="3 4" id="KW-0342">GTP-binding</keyword>
<dbReference type="Proteomes" id="UP001518989">
    <property type="component" value="Unassembled WGS sequence"/>
</dbReference>
<dbReference type="InterPro" id="IPR024757">
    <property type="entry name" value="FtsZ_C"/>
</dbReference>
<feature type="region of interest" description="Disordered" evidence="7">
    <location>
        <begin position="357"/>
        <end position="538"/>
    </location>
</feature>
<gene>
    <name evidence="4 10" type="primary">ftsZ</name>
    <name evidence="10" type="ORF">IAI61_17295</name>
</gene>
<organism evidence="10 11">
    <name type="scientific">Roseomonas haemaphysalidis</name>
    <dbReference type="NCBI Taxonomy" id="2768162"/>
    <lineage>
        <taxon>Bacteria</taxon>
        <taxon>Pseudomonadati</taxon>
        <taxon>Pseudomonadota</taxon>
        <taxon>Alphaproteobacteria</taxon>
        <taxon>Acetobacterales</taxon>
        <taxon>Roseomonadaceae</taxon>
        <taxon>Roseomonas</taxon>
    </lineage>
</organism>
<keyword evidence="2 4" id="KW-0547">Nucleotide-binding</keyword>
<dbReference type="InterPro" id="IPR045061">
    <property type="entry name" value="FtsZ/CetZ"/>
</dbReference>
<name>A0ABS3KTK9_9PROT</name>
<evidence type="ECO:0000256" key="7">
    <source>
        <dbReference type="SAM" id="MobiDB-lite"/>
    </source>
</evidence>
<comment type="subcellular location">
    <subcellularLocation>
        <location evidence="4">Cytoplasm</location>
    </subcellularLocation>
    <text evidence="4">Assembles at midcell at the inner surface of the cytoplasmic membrane.</text>
</comment>
<dbReference type="Pfam" id="PF00091">
    <property type="entry name" value="Tubulin"/>
    <property type="match status" value="1"/>
</dbReference>